<evidence type="ECO:0000256" key="1">
    <source>
        <dbReference type="ARBA" id="ARBA00004141"/>
    </source>
</evidence>
<evidence type="ECO:0000313" key="7">
    <source>
        <dbReference type="EMBL" id="CAJ0687812.1"/>
    </source>
</evidence>
<feature type="domain" description="NarX-like N-terminal" evidence="6">
    <location>
        <begin position="149"/>
        <end position="234"/>
    </location>
</feature>
<name>A0AAD2ARJ1_9RALS</name>
<dbReference type="Proteomes" id="UP001189915">
    <property type="component" value="Unassembled WGS sequence"/>
</dbReference>
<feature type="chain" id="PRO_5042153915" description="NarX-like N-terminal domain-containing protein" evidence="5">
    <location>
        <begin position="27"/>
        <end position="264"/>
    </location>
</feature>
<dbReference type="EMBL" id="CATWAF010000001">
    <property type="protein sequence ID" value="CAJ0687812.1"/>
    <property type="molecule type" value="Genomic_DNA"/>
</dbReference>
<gene>
    <name evidence="7" type="ORF">LMG18091_00826</name>
</gene>
<evidence type="ECO:0000256" key="5">
    <source>
        <dbReference type="SAM" id="SignalP"/>
    </source>
</evidence>
<dbReference type="Pfam" id="PF13675">
    <property type="entry name" value="PilJ"/>
    <property type="match status" value="2"/>
</dbReference>
<keyword evidence="8" id="KW-1185">Reference proteome</keyword>
<sequence>MKPYLQFIRLLVCSALLSGLVGNACAQPLTINAAINKAGRQRMLSQRMAKAYCQIGLGVEVERSKKILEQSVALFDRQLTELKAFAPTPEIKDTYAKLEQTWLVYRQLLTGSEPNINNAKKIAQASDDVLKLAQQGTALLEKQSGTPTGKLINVAGRQRMLSQRIAKLSMFRAWDITSAQMTQDLDSAMKEFTAAQAFLTSAPQNSAAISSELQLASTQWLFFAEALKQTEGTRAEQLRNVATTSERILEVMDDVTGLYEGLPR</sequence>
<feature type="domain" description="NarX-like N-terminal" evidence="6">
    <location>
        <begin position="32"/>
        <end position="115"/>
    </location>
</feature>
<evidence type="ECO:0000259" key="6">
    <source>
        <dbReference type="Pfam" id="PF13675"/>
    </source>
</evidence>
<keyword evidence="5" id="KW-0732">Signal</keyword>
<dbReference type="InterPro" id="IPR042295">
    <property type="entry name" value="NarX-like_N_sf"/>
</dbReference>
<dbReference type="InterPro" id="IPR029095">
    <property type="entry name" value="NarX-like_N"/>
</dbReference>
<organism evidence="7 8">
    <name type="scientific">Ralstonia wenshanensis</name>
    <dbReference type="NCBI Taxonomy" id="2842456"/>
    <lineage>
        <taxon>Bacteria</taxon>
        <taxon>Pseudomonadati</taxon>
        <taxon>Pseudomonadota</taxon>
        <taxon>Betaproteobacteria</taxon>
        <taxon>Burkholderiales</taxon>
        <taxon>Burkholderiaceae</taxon>
        <taxon>Ralstonia</taxon>
    </lineage>
</organism>
<proteinExistence type="predicted"/>
<feature type="signal peptide" evidence="5">
    <location>
        <begin position="1"/>
        <end position="26"/>
    </location>
</feature>
<comment type="subcellular location">
    <subcellularLocation>
        <location evidence="1">Membrane</location>
        <topology evidence="1">Multi-pass membrane protein</topology>
    </subcellularLocation>
</comment>
<comment type="caution">
    <text evidence="7">The sequence shown here is derived from an EMBL/GenBank/DDBJ whole genome shotgun (WGS) entry which is preliminary data.</text>
</comment>
<dbReference type="GO" id="GO:0016020">
    <property type="term" value="C:membrane"/>
    <property type="evidence" value="ECO:0007669"/>
    <property type="project" value="UniProtKB-SubCell"/>
</dbReference>
<keyword evidence="2" id="KW-0812">Transmembrane</keyword>
<protein>
    <recommendedName>
        <fullName evidence="6">NarX-like N-terminal domain-containing protein</fullName>
    </recommendedName>
</protein>
<dbReference type="RefSeq" id="WP_316868671.1">
    <property type="nucleotide sequence ID" value="NZ_CATWAF010000001.1"/>
</dbReference>
<evidence type="ECO:0000256" key="3">
    <source>
        <dbReference type="ARBA" id="ARBA00022989"/>
    </source>
</evidence>
<keyword evidence="3" id="KW-1133">Transmembrane helix</keyword>
<evidence type="ECO:0000313" key="8">
    <source>
        <dbReference type="Proteomes" id="UP001189915"/>
    </source>
</evidence>
<dbReference type="AlphaFoldDB" id="A0AAD2ARJ1"/>
<reference evidence="7 8" key="1">
    <citation type="submission" date="2023-07" db="EMBL/GenBank/DDBJ databases">
        <authorList>
            <person name="Peeters C."/>
        </authorList>
    </citation>
    <scope>NUCLEOTIDE SEQUENCE [LARGE SCALE GENOMIC DNA]</scope>
    <source>
        <strain evidence="7 8">LMG 18091</strain>
    </source>
</reference>
<keyword evidence="4" id="KW-0472">Membrane</keyword>
<evidence type="ECO:0000256" key="2">
    <source>
        <dbReference type="ARBA" id="ARBA00022692"/>
    </source>
</evidence>
<dbReference type="Gene3D" id="1.20.120.960">
    <property type="entry name" value="Histidine kinase NarX, sensor domain"/>
    <property type="match status" value="1"/>
</dbReference>
<accession>A0AAD2ARJ1</accession>
<evidence type="ECO:0000256" key="4">
    <source>
        <dbReference type="ARBA" id="ARBA00023136"/>
    </source>
</evidence>